<proteinExistence type="predicted"/>
<organism evidence="2 3">
    <name type="scientific">Marasmiellus scandens</name>
    <dbReference type="NCBI Taxonomy" id="2682957"/>
    <lineage>
        <taxon>Eukaryota</taxon>
        <taxon>Fungi</taxon>
        <taxon>Dikarya</taxon>
        <taxon>Basidiomycota</taxon>
        <taxon>Agaricomycotina</taxon>
        <taxon>Agaricomycetes</taxon>
        <taxon>Agaricomycetidae</taxon>
        <taxon>Agaricales</taxon>
        <taxon>Marasmiineae</taxon>
        <taxon>Omphalotaceae</taxon>
        <taxon>Marasmiellus</taxon>
    </lineage>
</organism>
<accession>A0ABR1JG86</accession>
<feature type="compositionally biased region" description="Basic and acidic residues" evidence="1">
    <location>
        <begin position="67"/>
        <end position="82"/>
    </location>
</feature>
<feature type="region of interest" description="Disordered" evidence="1">
    <location>
        <begin position="67"/>
        <end position="98"/>
    </location>
</feature>
<reference evidence="2 3" key="1">
    <citation type="submission" date="2024-01" db="EMBL/GenBank/DDBJ databases">
        <title>A draft genome for the cacao thread blight pathogen Marasmiellus scandens.</title>
        <authorList>
            <person name="Baruah I.K."/>
            <person name="Leung J."/>
            <person name="Bukari Y."/>
            <person name="Amoako-Attah I."/>
            <person name="Meinhardt L.W."/>
            <person name="Bailey B.A."/>
            <person name="Cohen S.P."/>
        </authorList>
    </citation>
    <scope>NUCLEOTIDE SEQUENCE [LARGE SCALE GENOMIC DNA]</scope>
    <source>
        <strain evidence="2 3">GH-19</strain>
    </source>
</reference>
<evidence type="ECO:0000313" key="3">
    <source>
        <dbReference type="Proteomes" id="UP001498398"/>
    </source>
</evidence>
<evidence type="ECO:0000313" key="2">
    <source>
        <dbReference type="EMBL" id="KAK7461104.1"/>
    </source>
</evidence>
<comment type="caution">
    <text evidence="2">The sequence shown here is derived from an EMBL/GenBank/DDBJ whole genome shotgun (WGS) entry which is preliminary data.</text>
</comment>
<protein>
    <submittedName>
        <fullName evidence="2">Uncharacterized protein</fullName>
    </submittedName>
</protein>
<sequence length="98" mass="9890">MGDAAGDAGAACCGLCCVGIFGALSSYCSTVSLGAIGCGGKSGTGCCGSCCKESFDADNFDEVVKKDMEKTRAKDSASKDEQTQQPQPTPDMNMAAVK</sequence>
<keyword evidence="3" id="KW-1185">Reference proteome</keyword>
<name>A0ABR1JG86_9AGAR</name>
<evidence type="ECO:0000256" key="1">
    <source>
        <dbReference type="SAM" id="MobiDB-lite"/>
    </source>
</evidence>
<dbReference type="Proteomes" id="UP001498398">
    <property type="component" value="Unassembled WGS sequence"/>
</dbReference>
<gene>
    <name evidence="2" type="ORF">VKT23_009031</name>
</gene>
<dbReference type="EMBL" id="JBANRG010000014">
    <property type="protein sequence ID" value="KAK7461104.1"/>
    <property type="molecule type" value="Genomic_DNA"/>
</dbReference>